<comment type="caution">
    <text evidence="3">The sequence shown here is derived from an EMBL/GenBank/DDBJ whole genome shotgun (WGS) entry which is preliminary data.</text>
</comment>
<evidence type="ECO:0000256" key="1">
    <source>
        <dbReference type="PROSITE-ProRule" id="PRU00047"/>
    </source>
</evidence>
<evidence type="ECO:0000313" key="5">
    <source>
        <dbReference type="Proteomes" id="UP000321393"/>
    </source>
</evidence>
<dbReference type="EMBL" id="SSTE01023063">
    <property type="protein sequence ID" value="KAA0025844.1"/>
    <property type="molecule type" value="Genomic_DNA"/>
</dbReference>
<keyword evidence="1" id="KW-0862">Zinc</keyword>
<dbReference type="Pfam" id="PF00098">
    <property type="entry name" value="zf-CCHC"/>
    <property type="match status" value="1"/>
</dbReference>
<dbReference type="AlphaFoldDB" id="A0A5A7SJI2"/>
<dbReference type="SMART" id="SM00343">
    <property type="entry name" value="ZnF_C2HC"/>
    <property type="match status" value="1"/>
</dbReference>
<dbReference type="Proteomes" id="UP000321393">
    <property type="component" value="Unassembled WGS sequence"/>
</dbReference>
<name>A0A5A7SJI2_CUCMM</name>
<dbReference type="Gene3D" id="4.10.60.10">
    <property type="entry name" value="Zinc finger, CCHC-type"/>
    <property type="match status" value="1"/>
</dbReference>
<keyword evidence="1" id="KW-0863">Zinc-finger</keyword>
<gene>
    <name evidence="4" type="ORF">E5676_scaffold195G00450</name>
    <name evidence="3" type="ORF">E6C27_scaffold34G001170</name>
</gene>
<dbReference type="EMBL" id="SSTD01004937">
    <property type="protein sequence ID" value="TYK22618.1"/>
    <property type="molecule type" value="Genomic_DNA"/>
</dbReference>
<protein>
    <submittedName>
        <fullName evidence="3">Gag/pol protein</fullName>
    </submittedName>
</protein>
<dbReference type="InterPro" id="IPR001878">
    <property type="entry name" value="Znf_CCHC"/>
</dbReference>
<dbReference type="GO" id="GO:0008270">
    <property type="term" value="F:zinc ion binding"/>
    <property type="evidence" value="ECO:0007669"/>
    <property type="project" value="UniProtKB-KW"/>
</dbReference>
<dbReference type="GO" id="GO:0003676">
    <property type="term" value="F:nucleic acid binding"/>
    <property type="evidence" value="ECO:0007669"/>
    <property type="project" value="InterPro"/>
</dbReference>
<evidence type="ECO:0000313" key="6">
    <source>
        <dbReference type="Proteomes" id="UP000321947"/>
    </source>
</evidence>
<organism evidence="3 5">
    <name type="scientific">Cucumis melo var. makuwa</name>
    <name type="common">Oriental melon</name>
    <dbReference type="NCBI Taxonomy" id="1194695"/>
    <lineage>
        <taxon>Eukaryota</taxon>
        <taxon>Viridiplantae</taxon>
        <taxon>Streptophyta</taxon>
        <taxon>Embryophyta</taxon>
        <taxon>Tracheophyta</taxon>
        <taxon>Spermatophyta</taxon>
        <taxon>Magnoliopsida</taxon>
        <taxon>eudicotyledons</taxon>
        <taxon>Gunneridae</taxon>
        <taxon>Pentapetalae</taxon>
        <taxon>rosids</taxon>
        <taxon>fabids</taxon>
        <taxon>Cucurbitales</taxon>
        <taxon>Cucurbitaceae</taxon>
        <taxon>Benincaseae</taxon>
        <taxon>Cucumis</taxon>
    </lineage>
</organism>
<dbReference type="Proteomes" id="UP000321947">
    <property type="component" value="Unassembled WGS sequence"/>
</dbReference>
<dbReference type="OrthoDB" id="1744507at2759"/>
<keyword evidence="1" id="KW-0479">Metal-binding</keyword>
<feature type="domain" description="CCHC-type" evidence="2">
    <location>
        <begin position="21"/>
        <end position="35"/>
    </location>
</feature>
<dbReference type="PROSITE" id="PS50158">
    <property type="entry name" value="ZF_CCHC"/>
    <property type="match status" value="1"/>
</dbReference>
<proteinExistence type="predicted"/>
<evidence type="ECO:0000313" key="3">
    <source>
        <dbReference type="EMBL" id="KAA0025844.1"/>
    </source>
</evidence>
<sequence length="98" mass="11480">MKKKEKRKTKNSKGKKVAKGKCYYCNQDGHWLRNCLKYLAEKKSEKETQDKYDLLAIEMKLVFEKLVKMGSSSKFATKEVVSAEAVEDLKLFRLIFHN</sequence>
<dbReference type="InterPro" id="IPR036875">
    <property type="entry name" value="Znf_CCHC_sf"/>
</dbReference>
<evidence type="ECO:0000313" key="4">
    <source>
        <dbReference type="EMBL" id="TYK22618.1"/>
    </source>
</evidence>
<dbReference type="SUPFAM" id="SSF57756">
    <property type="entry name" value="Retrovirus zinc finger-like domains"/>
    <property type="match status" value="1"/>
</dbReference>
<reference evidence="5 6" key="1">
    <citation type="submission" date="2019-08" db="EMBL/GenBank/DDBJ databases">
        <title>Draft genome sequences of two oriental melons (Cucumis melo L. var makuwa).</title>
        <authorList>
            <person name="Kwon S.-Y."/>
        </authorList>
    </citation>
    <scope>NUCLEOTIDE SEQUENCE [LARGE SCALE GENOMIC DNA]</scope>
    <source>
        <strain evidence="6">cv. Chang Bougi</strain>
        <strain evidence="5">cv. SW 3</strain>
        <tissue evidence="3">Leaf</tissue>
    </source>
</reference>
<evidence type="ECO:0000259" key="2">
    <source>
        <dbReference type="PROSITE" id="PS50158"/>
    </source>
</evidence>
<accession>A0A5A7SJI2</accession>